<dbReference type="AlphaFoldDB" id="C5FE32"/>
<name>C5FE32_ARTOC</name>
<proteinExistence type="predicted"/>
<evidence type="ECO:0000313" key="2">
    <source>
        <dbReference type="Proteomes" id="UP000002035"/>
    </source>
</evidence>
<keyword evidence="2" id="KW-1185">Reference proteome</keyword>
<dbReference type="EMBL" id="DS995701">
    <property type="protein sequence ID" value="EEQ28066.1"/>
    <property type="molecule type" value="Genomic_DNA"/>
</dbReference>
<dbReference type="RefSeq" id="XP_002850850.1">
    <property type="nucleotide sequence ID" value="XM_002850804.1"/>
</dbReference>
<dbReference type="VEuPathDB" id="FungiDB:MCYG_00954"/>
<dbReference type="HOGENOM" id="CLU_2014725_0_0_1"/>
<gene>
    <name evidence="1" type="ORF">MCYG_00954</name>
</gene>
<organism evidence="1 2">
    <name type="scientific">Arthroderma otae (strain ATCC MYA-4605 / CBS 113480)</name>
    <name type="common">Microsporum canis</name>
    <dbReference type="NCBI Taxonomy" id="554155"/>
    <lineage>
        <taxon>Eukaryota</taxon>
        <taxon>Fungi</taxon>
        <taxon>Dikarya</taxon>
        <taxon>Ascomycota</taxon>
        <taxon>Pezizomycotina</taxon>
        <taxon>Eurotiomycetes</taxon>
        <taxon>Eurotiomycetidae</taxon>
        <taxon>Onygenales</taxon>
        <taxon>Arthrodermataceae</taxon>
        <taxon>Microsporum</taxon>
    </lineage>
</organism>
<accession>C5FE32</accession>
<evidence type="ECO:0000313" key="1">
    <source>
        <dbReference type="EMBL" id="EEQ28066.1"/>
    </source>
</evidence>
<dbReference type="Proteomes" id="UP000002035">
    <property type="component" value="Unassembled WGS sequence"/>
</dbReference>
<dbReference type="GeneID" id="9223586"/>
<dbReference type="OrthoDB" id="10547666at2759"/>
<reference evidence="2" key="1">
    <citation type="journal article" date="2012" name="MBio">
        <title>Comparative genome analysis of Trichophyton rubrum and related dermatophytes reveals candidate genes involved in infection.</title>
        <authorList>
            <person name="Martinez D.A."/>
            <person name="Oliver B.G."/>
            <person name="Graeser Y."/>
            <person name="Goldberg J.M."/>
            <person name="Li W."/>
            <person name="Martinez-Rossi N.M."/>
            <person name="Monod M."/>
            <person name="Shelest E."/>
            <person name="Barton R.C."/>
            <person name="Birch E."/>
            <person name="Brakhage A.A."/>
            <person name="Chen Z."/>
            <person name="Gurr S.J."/>
            <person name="Heiman D."/>
            <person name="Heitman J."/>
            <person name="Kosti I."/>
            <person name="Rossi A."/>
            <person name="Saif S."/>
            <person name="Samalova M."/>
            <person name="Saunders C.W."/>
            <person name="Shea T."/>
            <person name="Summerbell R.C."/>
            <person name="Xu J."/>
            <person name="Young S."/>
            <person name="Zeng Q."/>
            <person name="Birren B.W."/>
            <person name="Cuomo C.A."/>
            <person name="White T.C."/>
        </authorList>
    </citation>
    <scope>NUCLEOTIDE SEQUENCE [LARGE SCALE GENOMIC DNA]</scope>
    <source>
        <strain evidence="2">ATCC MYA-4605 / CBS 113480</strain>
    </source>
</reference>
<sequence length="123" mass="14291">MAQRIVAAINQLWEGIKQYRDPSQSYLTEHNNRGSVLDQKAISEWQYWCSIEKGELEVSHIITQGCRRKWTVEFRPDRASSQRTVKYYGSQPAVPSTVPCCLLLDGNWNRFEQEWEASEGIPN</sequence>
<protein>
    <submittedName>
        <fullName evidence="1">Uncharacterized protein</fullName>
    </submittedName>
</protein>